<dbReference type="SUPFAM" id="SSF52317">
    <property type="entry name" value="Class I glutamine amidotransferase-like"/>
    <property type="match status" value="1"/>
</dbReference>
<gene>
    <name evidence="5" type="ORF">FC81_GL001267</name>
</gene>
<feature type="domain" description="LD-carboxypeptidase N-terminal" evidence="3">
    <location>
        <begin position="14"/>
        <end position="139"/>
    </location>
</feature>
<dbReference type="SUPFAM" id="SSF141986">
    <property type="entry name" value="LD-carboxypeptidase A C-terminal domain-like"/>
    <property type="match status" value="1"/>
</dbReference>
<dbReference type="AlphaFoldDB" id="A0A0R1MCK2"/>
<dbReference type="STRING" id="1423731.FC81_GL001267"/>
<feature type="domain" description="LD-carboxypeptidase C-terminal" evidence="4">
    <location>
        <begin position="214"/>
        <end position="343"/>
    </location>
</feature>
<reference evidence="5 6" key="1">
    <citation type="journal article" date="2015" name="Genome Announc.">
        <title>Expanding the biotechnology potential of lactobacilli through comparative genomics of 213 strains and associated genera.</title>
        <authorList>
            <person name="Sun Z."/>
            <person name="Harris H.M."/>
            <person name="McCann A."/>
            <person name="Guo C."/>
            <person name="Argimon S."/>
            <person name="Zhang W."/>
            <person name="Yang X."/>
            <person name="Jeffery I.B."/>
            <person name="Cooney J.C."/>
            <person name="Kagawa T.F."/>
            <person name="Liu W."/>
            <person name="Song Y."/>
            <person name="Salvetti E."/>
            <person name="Wrobel A."/>
            <person name="Rasinkangas P."/>
            <person name="Parkhill J."/>
            <person name="Rea M.C."/>
            <person name="O'Sullivan O."/>
            <person name="Ritari J."/>
            <person name="Douillard F.P."/>
            <person name="Paul Ross R."/>
            <person name="Yang R."/>
            <person name="Briner A.E."/>
            <person name="Felis G.E."/>
            <person name="de Vos W.M."/>
            <person name="Barrangou R."/>
            <person name="Klaenhammer T.R."/>
            <person name="Caufield P.W."/>
            <person name="Cui Y."/>
            <person name="Zhang H."/>
            <person name="O'Toole P.W."/>
        </authorList>
    </citation>
    <scope>NUCLEOTIDE SEQUENCE [LARGE SCALE GENOMIC DNA]</scope>
    <source>
        <strain evidence="5 6">DSM 19910</strain>
    </source>
</reference>
<keyword evidence="5" id="KW-0121">Carboxypeptidase</keyword>
<dbReference type="Gene3D" id="3.40.50.10740">
    <property type="entry name" value="Class I glutamine amidotransferase-like"/>
    <property type="match status" value="1"/>
</dbReference>
<dbReference type="InterPro" id="IPR040449">
    <property type="entry name" value="Peptidase_S66_N"/>
</dbReference>
<dbReference type="InterPro" id="IPR029062">
    <property type="entry name" value="Class_I_gatase-like"/>
</dbReference>
<keyword evidence="6" id="KW-1185">Reference proteome</keyword>
<dbReference type="InterPro" id="IPR040921">
    <property type="entry name" value="Peptidase_S66C"/>
</dbReference>
<protein>
    <submittedName>
        <fullName evidence="5">Carboxypeptidase</fullName>
    </submittedName>
</protein>
<dbReference type="InterPro" id="IPR027461">
    <property type="entry name" value="Carboxypeptidase_A_C_sf"/>
</dbReference>
<dbReference type="PIRSF" id="PIRSF028757">
    <property type="entry name" value="LD-carboxypeptidase"/>
    <property type="match status" value="1"/>
</dbReference>
<dbReference type="Proteomes" id="UP000051621">
    <property type="component" value="Unassembled WGS sequence"/>
</dbReference>
<keyword evidence="5" id="KW-0645">Protease</keyword>
<dbReference type="EMBL" id="AZEF01000027">
    <property type="protein sequence ID" value="KRL01128.1"/>
    <property type="molecule type" value="Genomic_DNA"/>
</dbReference>
<dbReference type="Gene3D" id="3.50.30.60">
    <property type="entry name" value="LD-carboxypeptidase A C-terminal domain-like"/>
    <property type="match status" value="1"/>
</dbReference>
<sequence length="362" mass="41409">MIKKPQILQKGDKVAIVSLSSGILGEAFCTHELKQGEKRLREMGLEPIFMPHSLKGITYLKQHPEARAADLKQALCDSSIRGVICAIGGDDTYRLAPYLMEDTVFKEAIRKDPKLFTGFSDTTVNHLMFYKLGMGTFYGPNFINDLAELDNQMLHFTATSFRNYFRKEQSLEIKASDYWYEERVDFSVEALGTKRVSHKETKGYEVLRGKGVITGKLLGGCLDSFYDLLTNERYPDEKQLVEKYGLFPTIAEWQDKILFIETSEEKPTPVLYQKMLILLKKYGLFSAVKAIIVGKPQNEVYYAEYQKIIKAVTAETETPIIFNVNFGHAYPRTVLPYGLEAKIDFDQKRIFITEPFFANNTE</sequence>
<keyword evidence="2" id="KW-0378">Hydrolase</keyword>
<dbReference type="InterPro" id="IPR003507">
    <property type="entry name" value="S66_fam"/>
</dbReference>
<dbReference type="Pfam" id="PF17676">
    <property type="entry name" value="Peptidase_S66C"/>
    <property type="match status" value="1"/>
</dbReference>
<evidence type="ECO:0000256" key="2">
    <source>
        <dbReference type="ARBA" id="ARBA00022801"/>
    </source>
</evidence>
<accession>A0A0R1MCK2</accession>
<organism evidence="5 6">
    <name type="scientific">Liquorilactobacillus capillatus DSM 19910</name>
    <dbReference type="NCBI Taxonomy" id="1423731"/>
    <lineage>
        <taxon>Bacteria</taxon>
        <taxon>Bacillati</taxon>
        <taxon>Bacillota</taxon>
        <taxon>Bacilli</taxon>
        <taxon>Lactobacillales</taxon>
        <taxon>Lactobacillaceae</taxon>
        <taxon>Liquorilactobacillus</taxon>
    </lineage>
</organism>
<comment type="caution">
    <text evidence="5">The sequence shown here is derived from an EMBL/GenBank/DDBJ whole genome shotgun (WGS) entry which is preliminary data.</text>
</comment>
<evidence type="ECO:0000259" key="4">
    <source>
        <dbReference type="Pfam" id="PF17676"/>
    </source>
</evidence>
<dbReference type="PANTHER" id="PTHR30237">
    <property type="entry name" value="MURAMOYLTETRAPEPTIDE CARBOXYPEPTIDASE"/>
    <property type="match status" value="1"/>
</dbReference>
<name>A0A0R1MCK2_9LACO</name>
<proteinExistence type="inferred from homology"/>
<dbReference type="GO" id="GO:0004180">
    <property type="term" value="F:carboxypeptidase activity"/>
    <property type="evidence" value="ECO:0007669"/>
    <property type="project" value="UniProtKB-KW"/>
</dbReference>
<evidence type="ECO:0000313" key="5">
    <source>
        <dbReference type="EMBL" id="KRL01128.1"/>
    </source>
</evidence>
<dbReference type="PATRIC" id="fig|1423731.3.peg.1300"/>
<comment type="similarity">
    <text evidence="1">Belongs to the peptidase S66 family.</text>
</comment>
<dbReference type="PANTHER" id="PTHR30237:SF4">
    <property type="entry name" value="LD-CARBOXYPEPTIDASE C-TERMINAL DOMAIN-CONTAINING PROTEIN"/>
    <property type="match status" value="1"/>
</dbReference>
<dbReference type="Pfam" id="PF02016">
    <property type="entry name" value="Peptidase_S66"/>
    <property type="match status" value="1"/>
</dbReference>
<evidence type="ECO:0000256" key="1">
    <source>
        <dbReference type="ARBA" id="ARBA00010233"/>
    </source>
</evidence>
<evidence type="ECO:0000259" key="3">
    <source>
        <dbReference type="Pfam" id="PF02016"/>
    </source>
</evidence>
<evidence type="ECO:0000313" key="6">
    <source>
        <dbReference type="Proteomes" id="UP000051621"/>
    </source>
</evidence>
<dbReference type="InterPro" id="IPR027478">
    <property type="entry name" value="LdcA_N"/>
</dbReference>
<dbReference type="CDD" id="cd07062">
    <property type="entry name" value="Peptidase_S66_mccF_like"/>
    <property type="match status" value="1"/>
</dbReference>